<dbReference type="PANTHER" id="PTHR33591">
    <property type="entry name" value="BETA-CAROTENE ISOMERASE D27"/>
    <property type="match status" value="1"/>
</dbReference>
<dbReference type="GO" id="GO:0005506">
    <property type="term" value="F:iron ion binding"/>
    <property type="evidence" value="ECO:0007669"/>
    <property type="project" value="InterPro"/>
</dbReference>
<evidence type="ECO:0000313" key="2">
    <source>
        <dbReference type="EMBL" id="EWM26601.1"/>
    </source>
</evidence>
<dbReference type="InterPro" id="IPR025114">
    <property type="entry name" value="D27-like_C"/>
</dbReference>
<accession>W7U135</accession>
<dbReference type="Pfam" id="PF13225">
    <property type="entry name" value="D27-like_C"/>
    <property type="match status" value="1"/>
</dbReference>
<gene>
    <name evidence="2" type="ORF">Naga_100001g93</name>
</gene>
<dbReference type="PANTHER" id="PTHR33591:SF2">
    <property type="entry name" value="BETA-CAROTENE ISOMERASE D27"/>
    <property type="match status" value="1"/>
</dbReference>
<keyword evidence="3" id="KW-1185">Reference proteome</keyword>
<dbReference type="InterPro" id="IPR038938">
    <property type="entry name" value="D27-like"/>
</dbReference>
<comment type="caution">
    <text evidence="2">The sequence shown here is derived from an EMBL/GenBank/DDBJ whole genome shotgun (WGS) entry which is preliminary data.</text>
</comment>
<evidence type="ECO:0000313" key="3">
    <source>
        <dbReference type="Proteomes" id="UP000019335"/>
    </source>
</evidence>
<dbReference type="Proteomes" id="UP000019335">
    <property type="component" value="Chromosome 8"/>
</dbReference>
<reference evidence="2 3" key="1">
    <citation type="journal article" date="2014" name="Mol. Plant">
        <title>Chromosome Scale Genome Assembly and Transcriptome Profiling of Nannochloropsis gaditana in Nitrogen Depletion.</title>
        <authorList>
            <person name="Corteggiani Carpinelli E."/>
            <person name="Telatin A."/>
            <person name="Vitulo N."/>
            <person name="Forcato C."/>
            <person name="D'Angelo M."/>
            <person name="Schiavon R."/>
            <person name="Vezzi A."/>
            <person name="Giacometti G.M."/>
            <person name="Morosinotto T."/>
            <person name="Valle G."/>
        </authorList>
    </citation>
    <scope>NUCLEOTIDE SEQUENCE [LARGE SCALE GENOMIC DNA]</scope>
    <source>
        <strain evidence="2 3">B-31</strain>
    </source>
</reference>
<protein>
    <recommendedName>
        <fullName evidence="1">Beta-carotene isomerase D27-like C-terminal domain-containing protein</fullName>
    </recommendedName>
</protein>
<feature type="domain" description="Beta-carotene isomerase D27-like C-terminal" evidence="1">
    <location>
        <begin position="240"/>
        <end position="322"/>
    </location>
</feature>
<evidence type="ECO:0000259" key="1">
    <source>
        <dbReference type="Pfam" id="PF13225"/>
    </source>
</evidence>
<dbReference type="AlphaFoldDB" id="W7U135"/>
<dbReference type="EMBL" id="AZIL01000609">
    <property type="protein sequence ID" value="EWM26601.1"/>
    <property type="molecule type" value="Genomic_DNA"/>
</dbReference>
<sequence>MRGSSTFLVKTGDPSLGEQSYIIYNSSFKFNNDTIRCPGSQSNLARRPHSPPNPSFNLPHDLSPFPGAYLTGMARGRSCLLLFSALISVSNFLHSHAKKSATAVIPLFILPSARDISPQTLITATRLQRRGPIDAPPEYGMQRRPFDGLLYAFFRAKLVQQLGGSDTASKDFAGLIELIRKLNTHFPASGKVGTQKAAQNILRSLFPSWLPAAFAVMFSKPFPAFSARMNAIITGLTTYWLMGESEIIDVDVDGGSVGVGQGLLVKRCRYLEEAGCASICVNTCKIPTQNFFCQDMGLPLTMTPDYDDFSCTFAFGLTPPPVFDDEAMRVACFSQCPTAKAPTGELSNCHQIEL</sequence>
<dbReference type="OrthoDB" id="416096at2759"/>
<organism evidence="2 3">
    <name type="scientific">Nannochloropsis gaditana</name>
    <dbReference type="NCBI Taxonomy" id="72520"/>
    <lineage>
        <taxon>Eukaryota</taxon>
        <taxon>Sar</taxon>
        <taxon>Stramenopiles</taxon>
        <taxon>Ochrophyta</taxon>
        <taxon>Eustigmatophyceae</taxon>
        <taxon>Eustigmatales</taxon>
        <taxon>Monodopsidaceae</taxon>
        <taxon>Nannochloropsis</taxon>
    </lineage>
</organism>
<name>W7U135_9STRA</name>
<proteinExistence type="predicted"/>